<accession>A0ABP8Y395</accession>
<feature type="transmembrane region" description="Helical" evidence="12">
    <location>
        <begin position="21"/>
        <end position="42"/>
    </location>
</feature>
<protein>
    <submittedName>
        <fullName evidence="14">Cation transporter</fullName>
    </submittedName>
</protein>
<keyword evidence="5" id="KW-0967">Endosome</keyword>
<evidence type="ECO:0000259" key="13">
    <source>
        <dbReference type="Pfam" id="PF01545"/>
    </source>
</evidence>
<evidence type="ECO:0000256" key="1">
    <source>
        <dbReference type="ARBA" id="ARBA00004146"/>
    </source>
</evidence>
<dbReference type="Proteomes" id="UP001500843">
    <property type="component" value="Unassembled WGS sequence"/>
</dbReference>
<evidence type="ECO:0000256" key="9">
    <source>
        <dbReference type="ARBA" id="ARBA00023136"/>
    </source>
</evidence>
<evidence type="ECO:0000256" key="4">
    <source>
        <dbReference type="ARBA" id="ARBA00022692"/>
    </source>
</evidence>
<organism evidence="14 15">
    <name type="scientific">Promicromonospora umidemergens</name>
    <dbReference type="NCBI Taxonomy" id="629679"/>
    <lineage>
        <taxon>Bacteria</taxon>
        <taxon>Bacillati</taxon>
        <taxon>Actinomycetota</taxon>
        <taxon>Actinomycetes</taxon>
        <taxon>Micrococcales</taxon>
        <taxon>Promicromonosporaceae</taxon>
        <taxon>Promicromonospora</taxon>
    </lineage>
</organism>
<evidence type="ECO:0000313" key="15">
    <source>
        <dbReference type="Proteomes" id="UP001500843"/>
    </source>
</evidence>
<evidence type="ECO:0000256" key="11">
    <source>
        <dbReference type="SAM" id="MobiDB-lite"/>
    </source>
</evidence>
<dbReference type="SUPFAM" id="SSF161111">
    <property type="entry name" value="Cation efflux protein transmembrane domain-like"/>
    <property type="match status" value="1"/>
</dbReference>
<dbReference type="Pfam" id="PF01545">
    <property type="entry name" value="Cation_efflux"/>
    <property type="match status" value="1"/>
</dbReference>
<keyword evidence="6" id="KW-0862">Zinc</keyword>
<reference evidence="15" key="1">
    <citation type="journal article" date="2019" name="Int. J. Syst. Evol. Microbiol.">
        <title>The Global Catalogue of Microorganisms (GCM) 10K type strain sequencing project: providing services to taxonomists for standard genome sequencing and annotation.</title>
        <authorList>
            <consortium name="The Broad Institute Genomics Platform"/>
            <consortium name="The Broad Institute Genome Sequencing Center for Infectious Disease"/>
            <person name="Wu L."/>
            <person name="Ma J."/>
        </authorList>
    </citation>
    <scope>NUCLEOTIDE SEQUENCE [LARGE SCALE GENOMIC DNA]</scope>
    <source>
        <strain evidence="15">JCM 17975</strain>
    </source>
</reference>
<proteinExistence type="inferred from homology"/>
<comment type="similarity">
    <text evidence="3">Belongs to the TMEM163 family.</text>
</comment>
<dbReference type="PANTHER" id="PTHR31937:SF2">
    <property type="entry name" value="TRANSMEMBRANE PROTEIN 163"/>
    <property type="match status" value="1"/>
</dbReference>
<dbReference type="InterPro" id="IPR058533">
    <property type="entry name" value="Cation_efflux_TM"/>
</dbReference>
<feature type="transmembrane region" description="Helical" evidence="12">
    <location>
        <begin position="153"/>
        <end position="177"/>
    </location>
</feature>
<keyword evidence="9 12" id="KW-0472">Membrane</keyword>
<feature type="transmembrane region" description="Helical" evidence="12">
    <location>
        <begin position="81"/>
        <end position="100"/>
    </location>
</feature>
<keyword evidence="4 12" id="KW-0812">Transmembrane</keyword>
<sequence length="217" mass="22917">MTRPAQGTPAQNKLVRRGLALAWFIIVWDVVEGIVAVTAGLAVGSIALVGFGIDSAIEVFAASVVIWQLRAGAHARQRPALRAIAVTFYALAAFVGFESIRDLVTQDKAGESLIGIVLNVVALLVMVPVAVAQRRIGRELNNPVLTAQSTETWMSNALSVTVLAGLGLNATLGWWWADPVVALAVAGLAVQSGREAWHEAGKPTPAEDHPSTTKDQP</sequence>
<keyword evidence="10" id="KW-0968">Cytoplasmic vesicle</keyword>
<evidence type="ECO:0000256" key="12">
    <source>
        <dbReference type="SAM" id="Phobius"/>
    </source>
</evidence>
<keyword evidence="8" id="KW-0770">Synapse</keyword>
<keyword evidence="15" id="KW-1185">Reference proteome</keyword>
<evidence type="ECO:0000256" key="10">
    <source>
        <dbReference type="ARBA" id="ARBA00023329"/>
    </source>
</evidence>
<evidence type="ECO:0000256" key="3">
    <source>
        <dbReference type="ARBA" id="ARBA00008731"/>
    </source>
</evidence>
<feature type="transmembrane region" description="Helical" evidence="12">
    <location>
        <begin position="112"/>
        <end position="132"/>
    </location>
</feature>
<dbReference type="InterPro" id="IPR027469">
    <property type="entry name" value="Cation_efflux_TMD_sf"/>
</dbReference>
<dbReference type="InterPro" id="IPR026765">
    <property type="entry name" value="Tmem163"/>
</dbReference>
<gene>
    <name evidence="14" type="ORF">GCM10023198_47750</name>
</gene>
<evidence type="ECO:0000256" key="8">
    <source>
        <dbReference type="ARBA" id="ARBA00023018"/>
    </source>
</evidence>
<evidence type="ECO:0000256" key="5">
    <source>
        <dbReference type="ARBA" id="ARBA00022753"/>
    </source>
</evidence>
<evidence type="ECO:0000256" key="2">
    <source>
        <dbReference type="ARBA" id="ARBA00004644"/>
    </source>
</evidence>
<comment type="caution">
    <text evidence="14">The sequence shown here is derived from an EMBL/GenBank/DDBJ whole genome shotgun (WGS) entry which is preliminary data.</text>
</comment>
<name>A0ABP8Y395_9MICO</name>
<feature type="transmembrane region" description="Helical" evidence="12">
    <location>
        <begin position="48"/>
        <end position="69"/>
    </location>
</feature>
<dbReference type="EMBL" id="BAABHM010000029">
    <property type="protein sequence ID" value="GAA4718603.1"/>
    <property type="molecule type" value="Genomic_DNA"/>
</dbReference>
<evidence type="ECO:0000256" key="7">
    <source>
        <dbReference type="ARBA" id="ARBA00022989"/>
    </source>
</evidence>
<keyword evidence="7 12" id="KW-1133">Transmembrane helix</keyword>
<dbReference type="Gene3D" id="1.20.1510.10">
    <property type="entry name" value="Cation efflux protein transmembrane domain"/>
    <property type="match status" value="1"/>
</dbReference>
<evidence type="ECO:0000313" key="14">
    <source>
        <dbReference type="EMBL" id="GAA4718603.1"/>
    </source>
</evidence>
<evidence type="ECO:0000256" key="6">
    <source>
        <dbReference type="ARBA" id="ARBA00022833"/>
    </source>
</evidence>
<comment type="subcellular location">
    <subcellularLocation>
        <location evidence="2">Cytoplasmic vesicle</location>
        <location evidence="2">Secretory vesicle</location>
        <location evidence="2">Synaptic vesicle membrane</location>
        <topology evidence="2">Multi-pass membrane protein</topology>
    </subcellularLocation>
    <subcellularLocation>
        <location evidence="1">Early endosome membrane</location>
    </subcellularLocation>
</comment>
<dbReference type="PANTHER" id="PTHR31937">
    <property type="entry name" value="TRANSMEMBRANE PROTEIN 163"/>
    <property type="match status" value="1"/>
</dbReference>
<feature type="region of interest" description="Disordered" evidence="11">
    <location>
        <begin position="196"/>
        <end position="217"/>
    </location>
</feature>
<feature type="domain" description="Cation efflux protein transmembrane" evidence="13">
    <location>
        <begin position="85"/>
        <end position="195"/>
    </location>
</feature>